<proteinExistence type="predicted"/>
<sequence length="240" mass="25346">MNVAVALQIENFYTSVSPTPMSSVPIQFLFYGYTAPSGCSTPPSIIIYCTGTSIVDFITRSPIGLTKSTIQNPSSGIYQIIASGIPTADEGGPQALCAGAIDHMTTYVQGTGSPIGTIFANQTTVYIEATNTVNHPSRNSTRVNFNDAATNTSVYTIDCGHDSNAIYSGVASGTDFCKPESSSTTDPTFWTFGIWDPGVSSTTARPPTTATTESTTTVTILSTDPPVNVIYPKDFESKKS</sequence>
<reference evidence="1" key="1">
    <citation type="submission" date="2021-02" db="EMBL/GenBank/DDBJ databases">
        <authorList>
            <person name="Nowell W R."/>
        </authorList>
    </citation>
    <scope>NUCLEOTIDE SEQUENCE</scope>
</reference>
<evidence type="ECO:0000313" key="1">
    <source>
        <dbReference type="EMBL" id="CAF4104181.1"/>
    </source>
</evidence>
<accession>A0A819V0V5</accession>
<evidence type="ECO:0000313" key="2">
    <source>
        <dbReference type="Proteomes" id="UP000663842"/>
    </source>
</evidence>
<organism evidence="1 2">
    <name type="scientific">Rotaria magnacalcarata</name>
    <dbReference type="NCBI Taxonomy" id="392030"/>
    <lineage>
        <taxon>Eukaryota</taxon>
        <taxon>Metazoa</taxon>
        <taxon>Spiralia</taxon>
        <taxon>Gnathifera</taxon>
        <taxon>Rotifera</taxon>
        <taxon>Eurotatoria</taxon>
        <taxon>Bdelloidea</taxon>
        <taxon>Philodinida</taxon>
        <taxon>Philodinidae</taxon>
        <taxon>Rotaria</taxon>
    </lineage>
</organism>
<protein>
    <submittedName>
        <fullName evidence="1">Uncharacterized protein</fullName>
    </submittedName>
</protein>
<gene>
    <name evidence="1" type="ORF">UXM345_LOCUS22423</name>
</gene>
<dbReference type="AlphaFoldDB" id="A0A819V0V5"/>
<dbReference type="Proteomes" id="UP000663842">
    <property type="component" value="Unassembled WGS sequence"/>
</dbReference>
<dbReference type="EMBL" id="CAJOBF010003692">
    <property type="protein sequence ID" value="CAF4104181.1"/>
    <property type="molecule type" value="Genomic_DNA"/>
</dbReference>
<comment type="caution">
    <text evidence="1">The sequence shown here is derived from an EMBL/GenBank/DDBJ whole genome shotgun (WGS) entry which is preliminary data.</text>
</comment>
<name>A0A819V0V5_9BILA</name>